<gene>
    <name evidence="1" type="ORF">K466DRAFT_596203</name>
</gene>
<reference evidence="1 2" key="1">
    <citation type="journal article" date="2019" name="Nat. Ecol. Evol.">
        <title>Megaphylogeny resolves global patterns of mushroom evolution.</title>
        <authorList>
            <person name="Varga T."/>
            <person name="Krizsan K."/>
            <person name="Foldi C."/>
            <person name="Dima B."/>
            <person name="Sanchez-Garcia M."/>
            <person name="Sanchez-Ramirez S."/>
            <person name="Szollosi G.J."/>
            <person name="Szarkandi J.G."/>
            <person name="Papp V."/>
            <person name="Albert L."/>
            <person name="Andreopoulos W."/>
            <person name="Angelini C."/>
            <person name="Antonin V."/>
            <person name="Barry K.W."/>
            <person name="Bougher N.L."/>
            <person name="Buchanan P."/>
            <person name="Buyck B."/>
            <person name="Bense V."/>
            <person name="Catcheside P."/>
            <person name="Chovatia M."/>
            <person name="Cooper J."/>
            <person name="Damon W."/>
            <person name="Desjardin D."/>
            <person name="Finy P."/>
            <person name="Geml J."/>
            <person name="Haridas S."/>
            <person name="Hughes K."/>
            <person name="Justo A."/>
            <person name="Karasinski D."/>
            <person name="Kautmanova I."/>
            <person name="Kiss B."/>
            <person name="Kocsube S."/>
            <person name="Kotiranta H."/>
            <person name="LaButti K.M."/>
            <person name="Lechner B.E."/>
            <person name="Liimatainen K."/>
            <person name="Lipzen A."/>
            <person name="Lukacs Z."/>
            <person name="Mihaltcheva S."/>
            <person name="Morgado L.N."/>
            <person name="Niskanen T."/>
            <person name="Noordeloos M.E."/>
            <person name="Ohm R.A."/>
            <person name="Ortiz-Santana B."/>
            <person name="Ovrebo C."/>
            <person name="Racz N."/>
            <person name="Riley R."/>
            <person name="Savchenko A."/>
            <person name="Shiryaev A."/>
            <person name="Soop K."/>
            <person name="Spirin V."/>
            <person name="Szebenyi C."/>
            <person name="Tomsovsky M."/>
            <person name="Tulloss R.E."/>
            <person name="Uehling J."/>
            <person name="Grigoriev I.V."/>
            <person name="Vagvolgyi C."/>
            <person name="Papp T."/>
            <person name="Martin F.M."/>
            <person name="Miettinen O."/>
            <person name="Hibbett D.S."/>
            <person name="Nagy L.G."/>
        </authorList>
    </citation>
    <scope>NUCLEOTIDE SEQUENCE [LARGE SCALE GENOMIC DNA]</scope>
    <source>
        <strain evidence="1 2">HHB13444</strain>
    </source>
</reference>
<proteinExistence type="predicted"/>
<evidence type="ECO:0008006" key="3">
    <source>
        <dbReference type="Google" id="ProtNLM"/>
    </source>
</evidence>
<dbReference type="InParanoid" id="A0A5C3PRY5"/>
<evidence type="ECO:0000313" key="2">
    <source>
        <dbReference type="Proteomes" id="UP000308197"/>
    </source>
</evidence>
<organism evidence="1 2">
    <name type="scientific">Polyporus arcularius HHB13444</name>
    <dbReference type="NCBI Taxonomy" id="1314778"/>
    <lineage>
        <taxon>Eukaryota</taxon>
        <taxon>Fungi</taxon>
        <taxon>Dikarya</taxon>
        <taxon>Basidiomycota</taxon>
        <taxon>Agaricomycotina</taxon>
        <taxon>Agaricomycetes</taxon>
        <taxon>Polyporales</taxon>
        <taxon>Polyporaceae</taxon>
        <taxon>Polyporus</taxon>
    </lineage>
</organism>
<protein>
    <recommendedName>
        <fullName evidence="3">F-box domain-containing protein</fullName>
    </recommendedName>
</protein>
<accession>A0A5C3PRY5</accession>
<name>A0A5C3PRY5_9APHY</name>
<dbReference type="Proteomes" id="UP000308197">
    <property type="component" value="Unassembled WGS sequence"/>
</dbReference>
<keyword evidence="2" id="KW-1185">Reference proteome</keyword>
<sequence length="331" mass="36058">MPTMLPELTSEIFGYLDVKGLGRARCVNTTWDMYACAILFKRVERLTNGAINQYDQFVSMLADAHSVIAGLGALHVLFPAYPAPPFLEIFTPDDEYHGVINFLMSREHFSPALPPTMRRKLPAAAAVDHDAEAASVPRWKPSDFVAPRAGNRGVREVAYLTKGTFAVFVVRTTVGLPTYALPAEWNSALANYIGAFDYQSAYPDLTAAGRALMDAGRDRAPAGVQTTVAAWRGHGWALSSDWQPWSASGRCNGVASVGCACARRYFGDRHCAGGVPLPVRSRVERMVAYEEPMETTFWWRGGGMCSADCHEGMDSMASGARVSLKPVLQGL</sequence>
<dbReference type="EMBL" id="ML211022">
    <property type="protein sequence ID" value="TFK91369.1"/>
    <property type="molecule type" value="Genomic_DNA"/>
</dbReference>
<evidence type="ECO:0000313" key="1">
    <source>
        <dbReference type="EMBL" id="TFK91369.1"/>
    </source>
</evidence>
<dbReference type="CDD" id="cd09917">
    <property type="entry name" value="F-box_SF"/>
    <property type="match status" value="1"/>
</dbReference>
<dbReference type="SUPFAM" id="SSF81383">
    <property type="entry name" value="F-box domain"/>
    <property type="match status" value="1"/>
</dbReference>
<dbReference type="InterPro" id="IPR036047">
    <property type="entry name" value="F-box-like_dom_sf"/>
</dbReference>
<dbReference type="AlphaFoldDB" id="A0A5C3PRY5"/>